<evidence type="ECO:0000313" key="3">
    <source>
        <dbReference type="Proteomes" id="UP001066276"/>
    </source>
</evidence>
<reference evidence="2" key="1">
    <citation type="journal article" date="2022" name="bioRxiv">
        <title>Sequencing and chromosome-scale assembly of the giantPleurodeles waltlgenome.</title>
        <authorList>
            <person name="Brown T."/>
            <person name="Elewa A."/>
            <person name="Iarovenko S."/>
            <person name="Subramanian E."/>
            <person name="Araus A.J."/>
            <person name="Petzold A."/>
            <person name="Susuki M."/>
            <person name="Suzuki K.-i.T."/>
            <person name="Hayashi T."/>
            <person name="Toyoda A."/>
            <person name="Oliveira C."/>
            <person name="Osipova E."/>
            <person name="Leigh N.D."/>
            <person name="Simon A."/>
            <person name="Yun M.H."/>
        </authorList>
    </citation>
    <scope>NUCLEOTIDE SEQUENCE</scope>
    <source>
        <strain evidence="2">20211129_DDA</strain>
        <tissue evidence="2">Liver</tissue>
    </source>
</reference>
<feature type="region of interest" description="Disordered" evidence="1">
    <location>
        <begin position="1"/>
        <end position="23"/>
    </location>
</feature>
<accession>A0AAV7RTS6</accession>
<dbReference type="Proteomes" id="UP001066276">
    <property type="component" value="Chromosome 5"/>
</dbReference>
<dbReference type="EMBL" id="JANPWB010000009">
    <property type="protein sequence ID" value="KAJ1155036.1"/>
    <property type="molecule type" value="Genomic_DNA"/>
</dbReference>
<protein>
    <submittedName>
        <fullName evidence="2">Uncharacterized protein</fullName>
    </submittedName>
</protein>
<keyword evidence="3" id="KW-1185">Reference proteome</keyword>
<comment type="caution">
    <text evidence="2">The sequence shown here is derived from an EMBL/GenBank/DDBJ whole genome shotgun (WGS) entry which is preliminary data.</text>
</comment>
<name>A0AAV7RTS6_PLEWA</name>
<evidence type="ECO:0000256" key="1">
    <source>
        <dbReference type="SAM" id="MobiDB-lite"/>
    </source>
</evidence>
<evidence type="ECO:0000313" key="2">
    <source>
        <dbReference type="EMBL" id="KAJ1155036.1"/>
    </source>
</evidence>
<gene>
    <name evidence="2" type="ORF">NDU88_007772</name>
</gene>
<sequence>MNTAQHSIQDRFPHVVPHWPGSKPHPEALAVISEGRDVVSSAVGNTITRHTDRGKRSDRPPLYYPVGPALDDIIGGIKKQSGE</sequence>
<dbReference type="AlphaFoldDB" id="A0AAV7RTS6"/>
<proteinExistence type="predicted"/>
<organism evidence="2 3">
    <name type="scientific">Pleurodeles waltl</name>
    <name type="common">Iberian ribbed newt</name>
    <dbReference type="NCBI Taxonomy" id="8319"/>
    <lineage>
        <taxon>Eukaryota</taxon>
        <taxon>Metazoa</taxon>
        <taxon>Chordata</taxon>
        <taxon>Craniata</taxon>
        <taxon>Vertebrata</taxon>
        <taxon>Euteleostomi</taxon>
        <taxon>Amphibia</taxon>
        <taxon>Batrachia</taxon>
        <taxon>Caudata</taxon>
        <taxon>Salamandroidea</taxon>
        <taxon>Salamandridae</taxon>
        <taxon>Pleurodelinae</taxon>
        <taxon>Pleurodeles</taxon>
    </lineage>
</organism>